<sequence length="118" mass="13093">MSPLQLLTWLEIHGVSVNLVGSQKLVFHGPKSLLTDQVMAHLKKDKPFLLKALAGQQGTSTVGEAFRFLCEGLSISITVLLCDYLTEDDLLDIRKGVYPDLTALRQLIQKDLTGRDRS</sequence>
<gene>
    <name evidence="1" type="ORF">EHSB41UT_01942</name>
</gene>
<dbReference type="RefSeq" id="WP_087109278.1">
    <property type="nucleotide sequence ID" value="NZ_CBCSCN010000002.1"/>
</dbReference>
<dbReference type="OrthoDB" id="6198963at2"/>
<protein>
    <recommendedName>
        <fullName evidence="3">TubC N-terminal docking domain-containing protein</fullName>
    </recommendedName>
</protein>
<name>A0A1X7AIP6_9GAMM</name>
<accession>A0A1X7AIP6</accession>
<proteinExistence type="predicted"/>
<keyword evidence="2" id="KW-1185">Reference proteome</keyword>
<organism evidence="1 2">
    <name type="scientific">Parendozoicomonas haliclonae</name>
    <dbReference type="NCBI Taxonomy" id="1960125"/>
    <lineage>
        <taxon>Bacteria</taxon>
        <taxon>Pseudomonadati</taxon>
        <taxon>Pseudomonadota</taxon>
        <taxon>Gammaproteobacteria</taxon>
        <taxon>Oceanospirillales</taxon>
        <taxon>Endozoicomonadaceae</taxon>
        <taxon>Parendozoicomonas</taxon>
    </lineage>
</organism>
<dbReference type="AlphaFoldDB" id="A0A1X7AIP6"/>
<reference evidence="1 2" key="1">
    <citation type="submission" date="2017-03" db="EMBL/GenBank/DDBJ databases">
        <authorList>
            <person name="Afonso C.L."/>
            <person name="Miller P.J."/>
            <person name="Scott M.A."/>
            <person name="Spackman E."/>
            <person name="Goraichik I."/>
            <person name="Dimitrov K.M."/>
            <person name="Suarez D.L."/>
            <person name="Swayne D.E."/>
        </authorList>
    </citation>
    <scope>NUCLEOTIDE SEQUENCE [LARGE SCALE GENOMIC DNA]</scope>
    <source>
        <strain evidence="1">SB41UT1</strain>
    </source>
</reference>
<evidence type="ECO:0008006" key="3">
    <source>
        <dbReference type="Google" id="ProtNLM"/>
    </source>
</evidence>
<dbReference type="EMBL" id="FWPT01000004">
    <property type="protein sequence ID" value="SMA45531.1"/>
    <property type="molecule type" value="Genomic_DNA"/>
</dbReference>
<dbReference type="Proteomes" id="UP000196573">
    <property type="component" value="Unassembled WGS sequence"/>
</dbReference>
<evidence type="ECO:0000313" key="2">
    <source>
        <dbReference type="Proteomes" id="UP000196573"/>
    </source>
</evidence>
<evidence type="ECO:0000313" key="1">
    <source>
        <dbReference type="EMBL" id="SMA45531.1"/>
    </source>
</evidence>